<dbReference type="Proteomes" id="UP000562984">
    <property type="component" value="Unassembled WGS sequence"/>
</dbReference>
<dbReference type="InterPro" id="IPR051797">
    <property type="entry name" value="TrmB-like"/>
</dbReference>
<protein>
    <recommendedName>
        <fullName evidence="3">HTH luxR-type domain-containing protein</fullName>
    </recommendedName>
</protein>
<comment type="caution">
    <text evidence="1">The sequence shown here is derived from an EMBL/GenBank/DDBJ whole genome shotgun (WGS) entry which is preliminary data.</text>
</comment>
<dbReference type="Gene3D" id="3.30.870.10">
    <property type="entry name" value="Endonuclease Chain A"/>
    <property type="match status" value="1"/>
</dbReference>
<dbReference type="InterPro" id="IPR016032">
    <property type="entry name" value="Sig_transdc_resp-reg_C-effctor"/>
</dbReference>
<sequence length="219" mass="24093">MSAPMLAAPSVRPLLSHAELARTVETLVAQTRFEMLNAMPDGDYSAKMLRSSWDADMEMLNRGLDVRAIFPATCARRPDIMEYLGQLSARGVRVRVRSSVANRMLISDRRQAVIPDSTATDGRTVLLVKGPVLVRALHAEFNELWRSSMPVGFSAGGLDVEMIKNTVAALAEGSTDEAVARKYGWSVRTYRRRIAAVLDLLGVSTRFEAGVAAREQGWI</sequence>
<dbReference type="SUPFAM" id="SSF46894">
    <property type="entry name" value="C-terminal effector domain of the bipartite response regulators"/>
    <property type="match status" value="1"/>
</dbReference>
<dbReference type="EMBL" id="JABEND010000004">
    <property type="protein sequence ID" value="NNG35886.1"/>
    <property type="molecule type" value="Genomic_DNA"/>
</dbReference>
<keyword evidence="2" id="KW-1185">Reference proteome</keyword>
<reference evidence="1 2" key="1">
    <citation type="submission" date="2020-05" db="EMBL/GenBank/DDBJ databases">
        <title>Nakamurella sp. DB0629 isolated from air conditioner.</title>
        <authorList>
            <person name="Kim D.H."/>
            <person name="Kim D.-U."/>
        </authorList>
    </citation>
    <scope>NUCLEOTIDE SEQUENCE [LARGE SCALE GENOMIC DNA]</scope>
    <source>
        <strain evidence="1 2">DB0629</strain>
    </source>
</reference>
<dbReference type="RefSeq" id="WP_171199575.1">
    <property type="nucleotide sequence ID" value="NZ_JABEND010000004.1"/>
</dbReference>
<dbReference type="PANTHER" id="PTHR34293">
    <property type="entry name" value="HTH-TYPE TRANSCRIPTIONAL REGULATOR TRMBL2"/>
    <property type="match status" value="1"/>
</dbReference>
<gene>
    <name evidence="1" type="ORF">HKD39_09215</name>
</gene>
<dbReference type="Gene3D" id="1.10.10.10">
    <property type="entry name" value="Winged helix-like DNA-binding domain superfamily/Winged helix DNA-binding domain"/>
    <property type="match status" value="1"/>
</dbReference>
<dbReference type="GO" id="GO:0006355">
    <property type="term" value="P:regulation of DNA-templated transcription"/>
    <property type="evidence" value="ECO:0007669"/>
    <property type="project" value="InterPro"/>
</dbReference>
<organism evidence="1 2">
    <name type="scientific">Nakamurella aerolata</name>
    <dbReference type="NCBI Taxonomy" id="1656892"/>
    <lineage>
        <taxon>Bacteria</taxon>
        <taxon>Bacillati</taxon>
        <taxon>Actinomycetota</taxon>
        <taxon>Actinomycetes</taxon>
        <taxon>Nakamurellales</taxon>
        <taxon>Nakamurellaceae</taxon>
        <taxon>Nakamurella</taxon>
    </lineage>
</organism>
<evidence type="ECO:0008006" key="3">
    <source>
        <dbReference type="Google" id="ProtNLM"/>
    </source>
</evidence>
<evidence type="ECO:0000313" key="2">
    <source>
        <dbReference type="Proteomes" id="UP000562984"/>
    </source>
</evidence>
<proteinExistence type="predicted"/>
<dbReference type="SUPFAM" id="SSF56024">
    <property type="entry name" value="Phospholipase D/nuclease"/>
    <property type="match status" value="1"/>
</dbReference>
<name>A0A849A8E1_9ACTN</name>
<dbReference type="PANTHER" id="PTHR34293:SF1">
    <property type="entry name" value="HTH-TYPE TRANSCRIPTIONAL REGULATOR TRMBL2"/>
    <property type="match status" value="1"/>
</dbReference>
<accession>A0A849A8E1</accession>
<dbReference type="AlphaFoldDB" id="A0A849A8E1"/>
<evidence type="ECO:0000313" key="1">
    <source>
        <dbReference type="EMBL" id="NNG35886.1"/>
    </source>
</evidence>
<dbReference type="GO" id="GO:0003677">
    <property type="term" value="F:DNA binding"/>
    <property type="evidence" value="ECO:0007669"/>
    <property type="project" value="InterPro"/>
</dbReference>
<dbReference type="InterPro" id="IPR036388">
    <property type="entry name" value="WH-like_DNA-bd_sf"/>
</dbReference>